<evidence type="ECO:0000313" key="3">
    <source>
        <dbReference type="EMBL" id="AJD47928.1"/>
    </source>
</evidence>
<protein>
    <submittedName>
        <fullName evidence="3">SAM-dependent methyltransferase</fullName>
    </submittedName>
</protein>
<dbReference type="HOGENOM" id="CLU_081534_3_0_6"/>
<reference evidence="3 4" key="1">
    <citation type="journal article" date="2012" name="J. Bacteriol.">
        <title>Genome sequence of an alkane-degrading bacterium, Alcanivorax pacificus type strain W11-5, isolated from deep sea sediment.</title>
        <authorList>
            <person name="Lai Q."/>
            <person name="Shao Z."/>
        </authorList>
    </citation>
    <scope>NUCLEOTIDE SEQUENCE [LARGE SCALE GENOMIC DNA]</scope>
    <source>
        <strain evidence="3 4">W11-5</strain>
    </source>
</reference>
<dbReference type="InterPro" id="IPR050447">
    <property type="entry name" value="Erg6_SMT_methyltransf"/>
</dbReference>
<dbReference type="EMBL" id="CP004387">
    <property type="protein sequence ID" value="AJD47928.1"/>
    <property type="molecule type" value="Genomic_DNA"/>
</dbReference>
<evidence type="ECO:0000256" key="1">
    <source>
        <dbReference type="ARBA" id="ARBA00022679"/>
    </source>
</evidence>
<dbReference type="GO" id="GO:0003838">
    <property type="term" value="F:sterol 24-C-methyltransferase activity"/>
    <property type="evidence" value="ECO:0007669"/>
    <property type="project" value="TreeGrafter"/>
</dbReference>
<proteinExistence type="predicted"/>
<dbReference type="Pfam" id="PF08241">
    <property type="entry name" value="Methyltransf_11"/>
    <property type="match status" value="1"/>
</dbReference>
<dbReference type="AlphaFoldDB" id="A0A0B4XN70"/>
<dbReference type="GO" id="GO:0032259">
    <property type="term" value="P:methylation"/>
    <property type="evidence" value="ECO:0007669"/>
    <property type="project" value="UniProtKB-KW"/>
</dbReference>
<dbReference type="Gene3D" id="3.40.50.150">
    <property type="entry name" value="Vaccinia Virus protein VP39"/>
    <property type="match status" value="1"/>
</dbReference>
<organism evidence="3 4">
    <name type="scientific">Isoalcanivorax pacificus W11-5</name>
    <dbReference type="NCBI Taxonomy" id="391936"/>
    <lineage>
        <taxon>Bacteria</taxon>
        <taxon>Pseudomonadati</taxon>
        <taxon>Pseudomonadota</taxon>
        <taxon>Gammaproteobacteria</taxon>
        <taxon>Oceanospirillales</taxon>
        <taxon>Alcanivoracaceae</taxon>
        <taxon>Isoalcanivorax</taxon>
    </lineage>
</organism>
<dbReference type="Proteomes" id="UP000006764">
    <property type="component" value="Chromosome"/>
</dbReference>
<dbReference type="RefSeq" id="WP_008735663.1">
    <property type="nucleotide sequence ID" value="NZ_CP004387.1"/>
</dbReference>
<dbReference type="PANTHER" id="PTHR44068:SF1">
    <property type="entry name" value="HYPOTHETICAL LOC100005854"/>
    <property type="match status" value="1"/>
</dbReference>
<sequence length="215" mass="23290">MTPEQLAAQLRCPHGEDADDVGLSMNRANGALTLRSIALLDPAPGQRVLEIGPGNAAFATQVVHHAPGVQYTGLDLSAEMVAAATRLNRALVDDGRATFVPGSAEQLPFADACFERIFSVNTLYFWTPAEPCLHEIRRVITPDGVLCLAFGHRDFMAALPFAAHGFTLYDEQEASALLDATGWQVTAIDEHLESVRSNTGEAIQRRMLIVRARPV</sequence>
<feature type="domain" description="Methyltransferase type 11" evidence="2">
    <location>
        <begin position="49"/>
        <end position="147"/>
    </location>
</feature>
<dbReference type="GO" id="GO:0016126">
    <property type="term" value="P:sterol biosynthetic process"/>
    <property type="evidence" value="ECO:0007669"/>
    <property type="project" value="TreeGrafter"/>
</dbReference>
<dbReference type="SUPFAM" id="SSF53335">
    <property type="entry name" value="S-adenosyl-L-methionine-dependent methyltransferases"/>
    <property type="match status" value="1"/>
</dbReference>
<dbReference type="CDD" id="cd02440">
    <property type="entry name" value="AdoMet_MTases"/>
    <property type="match status" value="1"/>
</dbReference>
<accession>A0A0B4XN70</accession>
<evidence type="ECO:0000313" key="4">
    <source>
        <dbReference type="Proteomes" id="UP000006764"/>
    </source>
</evidence>
<gene>
    <name evidence="3" type="ORF">S7S_07560</name>
</gene>
<dbReference type="KEGG" id="apac:S7S_07560"/>
<keyword evidence="1 3" id="KW-0808">Transferase</keyword>
<dbReference type="PANTHER" id="PTHR44068">
    <property type="entry name" value="ZGC:194242"/>
    <property type="match status" value="1"/>
</dbReference>
<dbReference type="InterPro" id="IPR013216">
    <property type="entry name" value="Methyltransf_11"/>
</dbReference>
<dbReference type="STRING" id="391936.S7S_07560"/>
<name>A0A0B4XN70_9GAMM</name>
<evidence type="ECO:0000259" key="2">
    <source>
        <dbReference type="Pfam" id="PF08241"/>
    </source>
</evidence>
<keyword evidence="4" id="KW-1185">Reference proteome</keyword>
<keyword evidence="3" id="KW-0489">Methyltransferase</keyword>
<dbReference type="InterPro" id="IPR029063">
    <property type="entry name" value="SAM-dependent_MTases_sf"/>
</dbReference>